<dbReference type="PANTHER" id="PTHR36923:SF3">
    <property type="entry name" value="FERREDOXIN"/>
    <property type="match status" value="1"/>
</dbReference>
<dbReference type="PROSITE" id="PS51379">
    <property type="entry name" value="4FE4S_FER_2"/>
    <property type="match status" value="1"/>
</dbReference>
<dbReference type="EMBL" id="LT607410">
    <property type="protein sequence ID" value="SCF45046.1"/>
    <property type="molecule type" value="Genomic_DNA"/>
</dbReference>
<evidence type="ECO:0000256" key="6">
    <source>
        <dbReference type="ARBA" id="ARBA00023014"/>
    </source>
</evidence>
<comment type="function">
    <text evidence="8">Ferredoxins are iron-sulfur proteins that transfer electrons in a wide variety of metabolic reactions.</text>
</comment>
<evidence type="ECO:0000259" key="9">
    <source>
        <dbReference type="PROSITE" id="PS51379"/>
    </source>
</evidence>
<dbReference type="GO" id="GO:0009055">
    <property type="term" value="F:electron transfer activity"/>
    <property type="evidence" value="ECO:0007669"/>
    <property type="project" value="UniProtKB-UniRule"/>
</dbReference>
<comment type="cofactor">
    <cofactor evidence="1">
        <name>[3Fe-4S] cluster</name>
        <dbReference type="ChEBI" id="CHEBI:21137"/>
    </cofactor>
</comment>
<keyword evidence="3 8" id="KW-0479">Metal-binding</keyword>
<keyword evidence="2 8" id="KW-0813">Transport</keyword>
<dbReference type="PRINTS" id="PR00352">
    <property type="entry name" value="3FE4SFRDOXIN"/>
</dbReference>
<keyword evidence="6 8" id="KW-0411">Iron-sulfur</keyword>
<evidence type="ECO:0000313" key="10">
    <source>
        <dbReference type="EMBL" id="SCF45046.1"/>
    </source>
</evidence>
<dbReference type="GO" id="GO:0005506">
    <property type="term" value="F:iron ion binding"/>
    <property type="evidence" value="ECO:0007669"/>
    <property type="project" value="UniProtKB-UniRule"/>
</dbReference>
<sequence>MAPVSAGSAAGDAARWRVFVDPTRCIGSGICAGAAPAHFVLVDGLSRPLAERVAPADEVLDAAESCPMEAIIVSDAEGSRIAPEP</sequence>
<accession>A0A1C5AIW3</accession>
<keyword evidence="4 8" id="KW-0249">Electron transport</keyword>
<evidence type="ECO:0000256" key="5">
    <source>
        <dbReference type="ARBA" id="ARBA00023004"/>
    </source>
</evidence>
<evidence type="ECO:0000256" key="4">
    <source>
        <dbReference type="ARBA" id="ARBA00022982"/>
    </source>
</evidence>
<dbReference type="InterPro" id="IPR001080">
    <property type="entry name" value="3Fe4S_ferredoxin"/>
</dbReference>
<evidence type="ECO:0000256" key="8">
    <source>
        <dbReference type="RuleBase" id="RU368020"/>
    </source>
</evidence>
<evidence type="ECO:0000256" key="3">
    <source>
        <dbReference type="ARBA" id="ARBA00022723"/>
    </source>
</evidence>
<evidence type="ECO:0000256" key="7">
    <source>
        <dbReference type="ARBA" id="ARBA00023291"/>
    </source>
</evidence>
<dbReference type="GO" id="GO:0051538">
    <property type="term" value="F:3 iron, 4 sulfur cluster binding"/>
    <property type="evidence" value="ECO:0007669"/>
    <property type="project" value="UniProtKB-KW"/>
</dbReference>
<dbReference type="Proteomes" id="UP000198228">
    <property type="component" value="Chromosome I"/>
</dbReference>
<dbReference type="InterPro" id="IPR051269">
    <property type="entry name" value="Fe-S_cluster_ET"/>
</dbReference>
<dbReference type="SUPFAM" id="SSF54862">
    <property type="entry name" value="4Fe-4S ferredoxins"/>
    <property type="match status" value="1"/>
</dbReference>
<feature type="domain" description="4Fe-4S ferredoxin-type" evidence="9">
    <location>
        <begin position="16"/>
        <end position="45"/>
    </location>
</feature>
<reference evidence="10 11" key="1">
    <citation type="submission" date="2016-06" db="EMBL/GenBank/DDBJ databases">
        <authorList>
            <person name="Kjaerup R.B."/>
            <person name="Dalgaard T.S."/>
            <person name="Juul-Madsen H.R."/>
        </authorList>
    </citation>
    <scope>NUCLEOTIDE SEQUENCE [LARGE SCALE GENOMIC DNA]</scope>
    <source>
        <strain evidence="10 11">DSM 43821</strain>
    </source>
</reference>
<name>A0A1C5AIW3_9ACTN</name>
<evidence type="ECO:0000256" key="1">
    <source>
        <dbReference type="ARBA" id="ARBA00001927"/>
    </source>
</evidence>
<evidence type="ECO:0000256" key="2">
    <source>
        <dbReference type="ARBA" id="ARBA00022448"/>
    </source>
</evidence>
<dbReference type="Pfam" id="PF13370">
    <property type="entry name" value="Fer4_13"/>
    <property type="match status" value="1"/>
</dbReference>
<keyword evidence="5 8" id="KW-0408">Iron</keyword>
<dbReference type="Gene3D" id="3.30.70.20">
    <property type="match status" value="1"/>
</dbReference>
<proteinExistence type="predicted"/>
<protein>
    <recommendedName>
        <fullName evidence="8">Ferredoxin</fullName>
    </recommendedName>
</protein>
<dbReference type="PANTHER" id="PTHR36923">
    <property type="entry name" value="FERREDOXIN"/>
    <property type="match status" value="1"/>
</dbReference>
<keyword evidence="7" id="KW-0003">3Fe-4S</keyword>
<gene>
    <name evidence="10" type="ORF">GA0074696_6105</name>
</gene>
<dbReference type="AlphaFoldDB" id="A0A1C5AIW3"/>
<dbReference type="InterPro" id="IPR017896">
    <property type="entry name" value="4Fe4S_Fe-S-bd"/>
</dbReference>
<organism evidence="10 11">
    <name type="scientific">Micromonospora purpureochromogenes</name>
    <dbReference type="NCBI Taxonomy" id="47872"/>
    <lineage>
        <taxon>Bacteria</taxon>
        <taxon>Bacillati</taxon>
        <taxon>Actinomycetota</taxon>
        <taxon>Actinomycetes</taxon>
        <taxon>Micromonosporales</taxon>
        <taxon>Micromonosporaceae</taxon>
        <taxon>Micromonospora</taxon>
    </lineage>
</organism>
<evidence type="ECO:0000313" key="11">
    <source>
        <dbReference type="Proteomes" id="UP000198228"/>
    </source>
</evidence>